<evidence type="ECO:0000313" key="1">
    <source>
        <dbReference type="EMBL" id="CCO22109.1"/>
    </source>
</evidence>
<dbReference type="KEGG" id="dhy:DESAM_10128"/>
<keyword evidence="2" id="KW-1185">Reference proteome</keyword>
<dbReference type="OrthoDB" id="5459532at2"/>
<dbReference type="HOGENOM" id="CLU_2769009_0_0_7"/>
<evidence type="ECO:0000313" key="2">
    <source>
        <dbReference type="Proteomes" id="UP000010808"/>
    </source>
</evidence>
<protein>
    <submittedName>
        <fullName evidence="1">Uncharacterized protein</fullName>
    </submittedName>
</protein>
<accession>L0R606</accession>
<dbReference type="PATRIC" id="fig|1121451.3.peg.115"/>
<name>L0R606_9BACT</name>
<gene>
    <name evidence="1" type="ORF">DESAM_10128</name>
</gene>
<dbReference type="EMBL" id="FO203522">
    <property type="protein sequence ID" value="CCO22109.1"/>
    <property type="molecule type" value="Genomic_DNA"/>
</dbReference>
<dbReference type="AlphaFoldDB" id="L0R606"/>
<dbReference type="RefSeq" id="WP_015334719.1">
    <property type="nucleotide sequence ID" value="NC_020055.1"/>
</dbReference>
<dbReference type="eggNOG" id="ENOG50329B5">
    <property type="taxonomic scope" value="Bacteria"/>
</dbReference>
<organism evidence="1 2">
    <name type="scientific">Maridesulfovibrio hydrothermalis AM13 = DSM 14728</name>
    <dbReference type="NCBI Taxonomy" id="1121451"/>
    <lineage>
        <taxon>Bacteria</taxon>
        <taxon>Pseudomonadati</taxon>
        <taxon>Thermodesulfobacteriota</taxon>
        <taxon>Desulfovibrionia</taxon>
        <taxon>Desulfovibrionales</taxon>
        <taxon>Desulfovibrionaceae</taxon>
        <taxon>Maridesulfovibrio</taxon>
    </lineage>
</organism>
<reference evidence="1 2" key="1">
    <citation type="submission" date="2012-10" db="EMBL/GenBank/DDBJ databases">
        <authorList>
            <person name="Genoscope - CEA"/>
        </authorList>
    </citation>
    <scope>NUCLEOTIDE SEQUENCE [LARGE SCALE GENOMIC DNA]</scope>
    <source>
        <strain evidence="2">AM13 / DSM 14728</strain>
    </source>
</reference>
<proteinExistence type="predicted"/>
<dbReference type="Proteomes" id="UP000010808">
    <property type="component" value="Chromosome"/>
</dbReference>
<sequence length="69" mass="7296">MDITGISAAATAVEKATDKQLFGAQVVTKTLDYMNSDQSGSSTNADYDFQKSVLSAHYMGKGTLANTKT</sequence>